<evidence type="ECO:0000259" key="3">
    <source>
        <dbReference type="Pfam" id="PF18962"/>
    </source>
</evidence>
<proteinExistence type="predicted"/>
<dbReference type="InterPro" id="IPR026444">
    <property type="entry name" value="Secre_tail"/>
</dbReference>
<comment type="caution">
    <text evidence="4">The sequence shown here is derived from an EMBL/GenBank/DDBJ whole genome shotgun (WGS) entry which is preliminary data.</text>
</comment>
<accession>W7YPV2</accession>
<dbReference type="STRING" id="869213.GCA_000517085_04675"/>
<organism evidence="4 5">
    <name type="scientific">Saccharicrinis fermentans DSM 9555 = JCM 21142</name>
    <dbReference type="NCBI Taxonomy" id="869213"/>
    <lineage>
        <taxon>Bacteria</taxon>
        <taxon>Pseudomonadati</taxon>
        <taxon>Bacteroidota</taxon>
        <taxon>Bacteroidia</taxon>
        <taxon>Marinilabiliales</taxon>
        <taxon>Marinilabiliaceae</taxon>
        <taxon>Saccharicrinis</taxon>
    </lineage>
</organism>
<evidence type="ECO:0008006" key="6">
    <source>
        <dbReference type="Google" id="ProtNLM"/>
    </source>
</evidence>
<dbReference type="SUPFAM" id="SSF51445">
    <property type="entry name" value="(Trans)glycosidases"/>
    <property type="match status" value="1"/>
</dbReference>
<dbReference type="NCBIfam" id="TIGR04183">
    <property type="entry name" value="Por_Secre_tail"/>
    <property type="match status" value="1"/>
</dbReference>
<dbReference type="InterPro" id="IPR040527">
    <property type="entry name" value="Beta-sand_Porphyrn"/>
</dbReference>
<dbReference type="Pfam" id="PF18206">
    <property type="entry name" value="Porphyrn_cat_1"/>
    <property type="match status" value="1"/>
</dbReference>
<dbReference type="Gene3D" id="3.20.20.80">
    <property type="entry name" value="Glycosidases"/>
    <property type="match status" value="1"/>
</dbReference>
<dbReference type="InterPro" id="IPR017853">
    <property type="entry name" value="GH"/>
</dbReference>
<dbReference type="Pfam" id="PF18962">
    <property type="entry name" value="Por_Secre_tail"/>
    <property type="match status" value="1"/>
</dbReference>
<name>W7YPV2_9BACT</name>
<keyword evidence="5" id="KW-1185">Reference proteome</keyword>
<evidence type="ECO:0000313" key="5">
    <source>
        <dbReference type="Proteomes" id="UP000019402"/>
    </source>
</evidence>
<dbReference type="eggNOG" id="COG5492">
    <property type="taxonomic scope" value="Bacteria"/>
</dbReference>
<dbReference type="EMBL" id="BAMD01000047">
    <property type="protein sequence ID" value="GAF04494.1"/>
    <property type="molecule type" value="Genomic_DNA"/>
</dbReference>
<evidence type="ECO:0000313" key="4">
    <source>
        <dbReference type="EMBL" id="GAF04494.1"/>
    </source>
</evidence>
<sequence>MKTWLIIIGLVIGYHVLAQNIDVDIHLNIQHTVGEVSQFERKKFINLHASLTESDWDGEEDKLKYILEDLDVYLGRDNGSLGWNMNQSTEDPENPGFVDPSYMISQGKYVRETVYGINNASRHAYESRADILVGGQEKPFWPGQTTTPYTGNPGWKITSASTSGDFMGQFFNEFYRNDGEPSSKGHPRPRFMEIINEPLYELVDEGDHTPTEVFEYHNEVAAAIRTHNQNILIGGYTTAFPYFDENNFNRWDERMKLFYDIAGANMDFFSIHLYDFNKHHYNNGTAFHGPINFKGSRIEATFDMMEQYSQLKFGKVKPMLISEFGGRDHSIEWKEWTPIRDWQFIKAVSPMWLQFMDRPNLILKTIPFVVTKAEWGRTSVPYPWRLMRQAKEADGETGEQWVFTEMIKIYELWSQVNGSRVVSKSENPDILVDSYVDGNKAYFIASNLNYEPETIHMHLLGTDSNTLLKVEVKHLHLAGNSPVLDTNTLTPDKNMTFTLDTEATAIFEYTFDQELNTGESMKETKYYADVYKQEIVSSAPQVFHINSLTLTDHNQATLRVAFGRAHTLSKKPQILVNGTAVAVPTNYRGDDQHLRSQFFGMLEIPVPDDLLKANNTISIQFPDNGGYISSVTMRVYNSTIEITGPTDVGIKKINVNADIKIYPNPTNNYTDIVIPEELMTGSISVFNTNGVALYNEKITQKKHRLLVSKYPAGIYLITIQNEKYIGSQRLVLQ</sequence>
<dbReference type="Pfam" id="PF18040">
    <property type="entry name" value="BPA_C"/>
    <property type="match status" value="1"/>
</dbReference>
<evidence type="ECO:0000259" key="1">
    <source>
        <dbReference type="Pfam" id="PF18040"/>
    </source>
</evidence>
<dbReference type="AlphaFoldDB" id="W7YPV2"/>
<dbReference type="Proteomes" id="UP000019402">
    <property type="component" value="Unassembled WGS sequence"/>
</dbReference>
<protein>
    <recommendedName>
        <fullName evidence="6">Beta-porphyranase A</fullName>
    </recommendedName>
</protein>
<dbReference type="Gene3D" id="2.60.120.1200">
    <property type="match status" value="1"/>
</dbReference>
<feature type="domain" description="Beta-porphyranase A C-terminal" evidence="1">
    <location>
        <begin position="543"/>
        <end position="636"/>
    </location>
</feature>
<evidence type="ECO:0000259" key="2">
    <source>
        <dbReference type="Pfam" id="PF18206"/>
    </source>
</evidence>
<dbReference type="CDD" id="cd21510">
    <property type="entry name" value="agarase_cat"/>
    <property type="match status" value="1"/>
</dbReference>
<feature type="domain" description="Secretion system C-terminal sorting" evidence="3">
    <location>
        <begin position="661"/>
        <end position="729"/>
    </location>
</feature>
<gene>
    <name evidence="4" type="ORF">JCM21142_83202</name>
</gene>
<reference evidence="4 5" key="1">
    <citation type="journal article" date="2014" name="Genome Announc.">
        <title>Draft Genome Sequence of Cytophaga fermentans JCM 21142T, a Facultative Anaerobe Isolated from Marine Mud.</title>
        <authorList>
            <person name="Starns D."/>
            <person name="Oshima K."/>
            <person name="Suda W."/>
            <person name="Iino T."/>
            <person name="Yuki M."/>
            <person name="Inoue J."/>
            <person name="Kitamura K."/>
            <person name="Iida T."/>
            <person name="Darby A."/>
            <person name="Hattori M."/>
            <person name="Ohkuma M."/>
        </authorList>
    </citation>
    <scope>NUCLEOTIDE SEQUENCE [LARGE SCALE GENOMIC DNA]</scope>
    <source>
        <strain evidence="4 5">JCM 21142</strain>
    </source>
</reference>
<dbReference type="RefSeq" id="WP_052343401.1">
    <property type="nucleotide sequence ID" value="NZ_BAMD01000047.1"/>
</dbReference>
<feature type="domain" description="Porphyranase beta-sandwich" evidence="2">
    <location>
        <begin position="429"/>
        <end position="533"/>
    </location>
</feature>
<dbReference type="OrthoDB" id="974840at2"/>
<dbReference type="InterPro" id="IPR041224">
    <property type="entry name" value="BPA_C"/>
</dbReference>